<dbReference type="AlphaFoldDB" id="E6SG20"/>
<dbReference type="eggNOG" id="ENOG5031WSN">
    <property type="taxonomic scope" value="Bacteria"/>
</dbReference>
<protein>
    <submittedName>
        <fullName evidence="2">Uncharacterized protein</fullName>
    </submittedName>
</protein>
<dbReference type="EMBL" id="CP002343">
    <property type="protein sequence ID" value="ADU49974.1"/>
    <property type="molecule type" value="Genomic_DNA"/>
</dbReference>
<evidence type="ECO:0000256" key="1">
    <source>
        <dbReference type="SAM" id="Phobius"/>
    </source>
</evidence>
<organism evidence="2 3">
    <name type="scientific">Intrasporangium calvum (strain ATCC 23552 / DSM 43043 / JCM 3097 / NBRC 12989 / NCIMB 10167 / NRRL B-3866 / 7 KIP)</name>
    <dbReference type="NCBI Taxonomy" id="710696"/>
    <lineage>
        <taxon>Bacteria</taxon>
        <taxon>Bacillati</taxon>
        <taxon>Actinomycetota</taxon>
        <taxon>Actinomycetes</taxon>
        <taxon>Micrococcales</taxon>
        <taxon>Intrasporangiaceae</taxon>
        <taxon>Intrasporangium</taxon>
    </lineage>
</organism>
<dbReference type="STRING" id="710696.Intca_3498"/>
<accession>E6SG20</accession>
<feature type="transmembrane region" description="Helical" evidence="1">
    <location>
        <begin position="60"/>
        <end position="83"/>
    </location>
</feature>
<keyword evidence="1" id="KW-1133">Transmembrane helix</keyword>
<dbReference type="HOGENOM" id="CLU_1701901_0_0_11"/>
<evidence type="ECO:0000313" key="2">
    <source>
        <dbReference type="EMBL" id="ADU49974.1"/>
    </source>
</evidence>
<keyword evidence="3" id="KW-1185">Reference proteome</keyword>
<dbReference type="Proteomes" id="UP000008914">
    <property type="component" value="Chromosome"/>
</dbReference>
<feature type="transmembrane region" description="Helical" evidence="1">
    <location>
        <begin position="28"/>
        <end position="48"/>
    </location>
</feature>
<evidence type="ECO:0000313" key="3">
    <source>
        <dbReference type="Proteomes" id="UP000008914"/>
    </source>
</evidence>
<keyword evidence="1" id="KW-0812">Transmembrane</keyword>
<name>E6SG20_INTC7</name>
<keyword evidence="1" id="KW-0472">Membrane</keyword>
<reference evidence="2 3" key="1">
    <citation type="journal article" date="2010" name="Stand. Genomic Sci.">
        <title>Complete genome sequence of Intrasporangium calvum type strain (7 KIP).</title>
        <authorList>
            <person name="Del Rio T.G."/>
            <person name="Chertkov O."/>
            <person name="Yasawong M."/>
            <person name="Lucas S."/>
            <person name="Deshpande S."/>
            <person name="Cheng J.F."/>
            <person name="Detter C."/>
            <person name="Tapia R."/>
            <person name="Han C."/>
            <person name="Goodwin L."/>
            <person name="Pitluck S."/>
            <person name="Liolios K."/>
            <person name="Ivanova N."/>
            <person name="Mavromatis K."/>
            <person name="Pati A."/>
            <person name="Chen A."/>
            <person name="Palaniappan K."/>
            <person name="Land M."/>
            <person name="Hauser L."/>
            <person name="Chang Y.J."/>
            <person name="Jeffries C.D."/>
            <person name="Rohde M."/>
            <person name="Pukall R."/>
            <person name="Sikorski J."/>
            <person name="Goker M."/>
            <person name="Woyke T."/>
            <person name="Bristow J."/>
            <person name="Eisen J.A."/>
            <person name="Markowitz V."/>
            <person name="Hugenholtz P."/>
            <person name="Kyrpides N.C."/>
            <person name="Klenk H.P."/>
            <person name="Lapidus A."/>
        </authorList>
    </citation>
    <scope>NUCLEOTIDE SEQUENCE [LARGE SCALE GENOMIC DNA]</scope>
    <source>
        <strain evidence="3">ATCC 23552 / DSM 43043 / JCM 3097 / NBRC 12989 / 7 KIP</strain>
    </source>
</reference>
<gene>
    <name evidence="2" type="ordered locus">Intca_3498</name>
</gene>
<sequence length="172" mass="18917">MGGLRESIRLVPAKPDARPRTVIRARGYVRVVTGWAVAMLAIATTAFLDPQLEGLRDPDWMYWLCAIVFAALIARAPFVGVVVGDDTVRRRSWLRTQTWAVQDVYRVGSSGYSGALTRYATSKRYRMVVFVLRHGKGGQDLPELSGRPATVERLAATLSGALGLEQTKGPRS</sequence>
<proteinExistence type="predicted"/>
<dbReference type="KEGG" id="ica:Intca_3498"/>